<dbReference type="PANTHER" id="PTHR33050:SF7">
    <property type="entry name" value="RIBONUCLEASE H"/>
    <property type="match status" value="1"/>
</dbReference>
<evidence type="ECO:0000313" key="2">
    <source>
        <dbReference type="Proteomes" id="UP000324800"/>
    </source>
</evidence>
<dbReference type="InterPro" id="IPR052055">
    <property type="entry name" value="Hepadnavirus_pol/RT"/>
</dbReference>
<reference evidence="1 2" key="1">
    <citation type="submission" date="2019-03" db="EMBL/GenBank/DDBJ databases">
        <title>Single cell metagenomics reveals metabolic interactions within the superorganism composed of flagellate Streblomastix strix and complex community of Bacteroidetes bacteria on its surface.</title>
        <authorList>
            <person name="Treitli S.C."/>
            <person name="Kolisko M."/>
            <person name="Husnik F."/>
            <person name="Keeling P."/>
            <person name="Hampl V."/>
        </authorList>
    </citation>
    <scope>NUCLEOTIDE SEQUENCE [LARGE SCALE GENOMIC DNA]</scope>
    <source>
        <strain evidence="1">ST1C</strain>
    </source>
</reference>
<organism evidence="1 2">
    <name type="scientific">Streblomastix strix</name>
    <dbReference type="NCBI Taxonomy" id="222440"/>
    <lineage>
        <taxon>Eukaryota</taxon>
        <taxon>Metamonada</taxon>
        <taxon>Preaxostyla</taxon>
        <taxon>Oxymonadida</taxon>
        <taxon>Streblomastigidae</taxon>
        <taxon>Streblomastix</taxon>
    </lineage>
</organism>
<dbReference type="EMBL" id="SNRW01005297">
    <property type="protein sequence ID" value="KAA6385363.1"/>
    <property type="molecule type" value="Genomic_DNA"/>
</dbReference>
<dbReference type="Proteomes" id="UP000324800">
    <property type="component" value="Unassembled WGS sequence"/>
</dbReference>
<evidence type="ECO:0000313" key="1">
    <source>
        <dbReference type="EMBL" id="KAA6385363.1"/>
    </source>
</evidence>
<protein>
    <recommendedName>
        <fullName evidence="3">RNase H type-1 domain-containing protein</fullName>
    </recommendedName>
</protein>
<dbReference type="OrthoDB" id="7756796at2759"/>
<name>A0A5J4VSQ4_9EUKA</name>
<sequence length="383" mass="43771">MQHLPWVGIHESKSGNVTLRKSIGGNHKFYIISASEHQQSPHKRFFEQMHHKLNGGATIIFVQTGLKEMHEWSWNRDSKLTSSNQREAAAILQGIRRFAMSPRHYQIKALRIETENSSAAFNINRGAEVRSSKKTARHIPGLINQEADQLKSLAASGDYQIREEVLEEALLQFHVHMTIDIFAKHQNRKCRRFCSLMKDLQAVRQDGMALPWKIELPLLHPPIALIQPILNKIMKGEIRAVLITPYWKALQRRSHTGLQNEKEEKTSSSWKTNDYTARGENVDMLYKQILRQRGKKDQSIAKTQQKDCAKLGSNIDNELENSQTTGKLVGNNQLKSVQSLILAFLENCGRIVLVRILEGVVFQIYVPSNLVNDPSHVIDFITF</sequence>
<accession>A0A5J4VSQ4</accession>
<gene>
    <name evidence="1" type="ORF">EZS28_019111</name>
</gene>
<comment type="caution">
    <text evidence="1">The sequence shown here is derived from an EMBL/GenBank/DDBJ whole genome shotgun (WGS) entry which is preliminary data.</text>
</comment>
<evidence type="ECO:0008006" key="3">
    <source>
        <dbReference type="Google" id="ProtNLM"/>
    </source>
</evidence>
<dbReference type="PANTHER" id="PTHR33050">
    <property type="entry name" value="REVERSE TRANSCRIPTASE DOMAIN-CONTAINING PROTEIN"/>
    <property type="match status" value="1"/>
</dbReference>
<dbReference type="AlphaFoldDB" id="A0A5J4VSQ4"/>
<proteinExistence type="predicted"/>